<sequence length="402" mass="43326">MRRRAPAPLNPCRARTISDIRAIRRVFASNRSIGAKTSFSQGASSRRRHATIRRREPLPGAAKMGILMPHDVPCPPLLAEMVAGVVPPRRGAVALKLASRFDAPLSTREAELYDTAMCELVGKVDPVVRGQLSERLARVPSGPVRSVLLLAHDPDSHVAAPVLRHSPLLPEPVLVAIAWTRGQGHLAAIAGRRHITPRVSDMVLARGAAPVLRTLAANDTARLSEDGMARLARLARGDGRIKDALARRPDVPGEVRRGLGIEAVESADPEGPLAPAAIEAASDWLTALRAAREPRESDLARCLREDETARIVALVAYLGRDELGQTAAAFRAGALDAMVLCLRMADIRWPLAERVLRRCLDPGAPVAAQQAAYQGVSPRAAERALRALRMRSSLRVVKGWPG</sequence>
<name>A0A5B2VCM3_9HYPH</name>
<reference evidence="2 3" key="1">
    <citation type="submission" date="2019-09" db="EMBL/GenBank/DDBJ databases">
        <title>Salinarimonas rosea gen. nov., sp. nov., a new member of the a-2 subgroup of the Proteobacteria.</title>
        <authorList>
            <person name="Liu J."/>
        </authorList>
    </citation>
    <scope>NUCLEOTIDE SEQUENCE [LARGE SCALE GENOMIC DNA]</scope>
    <source>
        <strain evidence="2 3">BN140002</strain>
    </source>
</reference>
<gene>
    <name evidence="2" type="ORF">F0L46_15995</name>
</gene>
<keyword evidence="3" id="KW-1185">Reference proteome</keyword>
<evidence type="ECO:0000313" key="3">
    <source>
        <dbReference type="Proteomes" id="UP000323142"/>
    </source>
</evidence>
<proteinExistence type="predicted"/>
<comment type="caution">
    <text evidence="2">The sequence shown here is derived from an EMBL/GenBank/DDBJ whole genome shotgun (WGS) entry which is preliminary data.</text>
</comment>
<dbReference type="OrthoDB" id="7888976at2"/>
<protein>
    <submittedName>
        <fullName evidence="2">DUF2336 domain-containing protein</fullName>
    </submittedName>
</protein>
<evidence type="ECO:0000256" key="1">
    <source>
        <dbReference type="SAM" id="MobiDB-lite"/>
    </source>
</evidence>
<dbReference type="EMBL" id="VUOA01000028">
    <property type="protein sequence ID" value="KAA2236210.1"/>
    <property type="molecule type" value="Genomic_DNA"/>
</dbReference>
<organism evidence="2 3">
    <name type="scientific">Salinarimonas soli</name>
    <dbReference type="NCBI Taxonomy" id="1638099"/>
    <lineage>
        <taxon>Bacteria</taxon>
        <taxon>Pseudomonadati</taxon>
        <taxon>Pseudomonadota</taxon>
        <taxon>Alphaproteobacteria</taxon>
        <taxon>Hyphomicrobiales</taxon>
        <taxon>Salinarimonadaceae</taxon>
        <taxon>Salinarimonas</taxon>
    </lineage>
</organism>
<dbReference type="InterPro" id="IPR019285">
    <property type="entry name" value="DUF2336"/>
</dbReference>
<accession>A0A5B2VCM3</accession>
<dbReference type="Proteomes" id="UP000323142">
    <property type="component" value="Unassembled WGS sequence"/>
</dbReference>
<reference evidence="2 3" key="2">
    <citation type="submission" date="2019-09" db="EMBL/GenBank/DDBJ databases">
        <authorList>
            <person name="Jin C."/>
        </authorList>
    </citation>
    <scope>NUCLEOTIDE SEQUENCE [LARGE SCALE GENOMIC DNA]</scope>
    <source>
        <strain evidence="2 3">BN140002</strain>
    </source>
</reference>
<dbReference type="Pfam" id="PF10098">
    <property type="entry name" value="DUF2336"/>
    <property type="match status" value="1"/>
</dbReference>
<evidence type="ECO:0000313" key="2">
    <source>
        <dbReference type="EMBL" id="KAA2236210.1"/>
    </source>
</evidence>
<dbReference type="AlphaFoldDB" id="A0A5B2VCM3"/>
<feature type="region of interest" description="Disordered" evidence="1">
    <location>
        <begin position="37"/>
        <end position="58"/>
    </location>
</feature>